<dbReference type="Proteomes" id="UP001234989">
    <property type="component" value="Chromosome 4"/>
</dbReference>
<gene>
    <name evidence="1" type="ORF">MTR67_019728</name>
</gene>
<organism evidence="1 2">
    <name type="scientific">Solanum verrucosum</name>
    <dbReference type="NCBI Taxonomy" id="315347"/>
    <lineage>
        <taxon>Eukaryota</taxon>
        <taxon>Viridiplantae</taxon>
        <taxon>Streptophyta</taxon>
        <taxon>Embryophyta</taxon>
        <taxon>Tracheophyta</taxon>
        <taxon>Spermatophyta</taxon>
        <taxon>Magnoliopsida</taxon>
        <taxon>eudicotyledons</taxon>
        <taxon>Gunneridae</taxon>
        <taxon>Pentapetalae</taxon>
        <taxon>asterids</taxon>
        <taxon>lamiids</taxon>
        <taxon>Solanales</taxon>
        <taxon>Solanaceae</taxon>
        <taxon>Solanoideae</taxon>
        <taxon>Solaneae</taxon>
        <taxon>Solanum</taxon>
    </lineage>
</organism>
<sequence>MCEQEAEANGRLFLHCKVATDLWNMFVCILGVNWTMPRNTFEVLTLTGKELGREDQRKIGGKMSLLAFGGHYGKKGMRGAFKGGLAAPR</sequence>
<dbReference type="AlphaFoldDB" id="A0AAF0QQ53"/>
<name>A0AAF0QQ53_SOLVR</name>
<proteinExistence type="predicted"/>
<keyword evidence="2" id="KW-1185">Reference proteome</keyword>
<evidence type="ECO:0000313" key="2">
    <source>
        <dbReference type="Proteomes" id="UP001234989"/>
    </source>
</evidence>
<evidence type="ECO:0000313" key="1">
    <source>
        <dbReference type="EMBL" id="WMV26343.1"/>
    </source>
</evidence>
<protein>
    <submittedName>
        <fullName evidence="1">Uncharacterized protein</fullName>
    </submittedName>
</protein>
<reference evidence="1" key="1">
    <citation type="submission" date="2023-08" db="EMBL/GenBank/DDBJ databases">
        <title>A de novo genome assembly of Solanum verrucosum Schlechtendal, a Mexican diploid species geographically isolated from the other diploid A-genome species in potato relatives.</title>
        <authorList>
            <person name="Hosaka K."/>
        </authorList>
    </citation>
    <scope>NUCLEOTIDE SEQUENCE</scope>
    <source>
        <tissue evidence="1">Young leaves</tissue>
    </source>
</reference>
<dbReference type="EMBL" id="CP133615">
    <property type="protein sequence ID" value="WMV26343.1"/>
    <property type="molecule type" value="Genomic_DNA"/>
</dbReference>
<accession>A0AAF0QQ53</accession>